<dbReference type="EMBL" id="BMOY01000037">
    <property type="protein sequence ID" value="GGJ11249.1"/>
    <property type="molecule type" value="Genomic_DNA"/>
</dbReference>
<feature type="domain" description="Amidohydrolase-related" evidence="2">
    <location>
        <begin position="3"/>
        <end position="275"/>
    </location>
</feature>
<keyword evidence="4" id="KW-1185">Reference proteome</keyword>
<reference evidence="3" key="1">
    <citation type="journal article" date="2014" name="Int. J. Syst. Evol. Microbiol.">
        <title>Complete genome sequence of Corynebacterium casei LMG S-19264T (=DSM 44701T), isolated from a smear-ripened cheese.</title>
        <authorList>
            <consortium name="US DOE Joint Genome Institute (JGI-PGF)"/>
            <person name="Walter F."/>
            <person name="Albersmeier A."/>
            <person name="Kalinowski J."/>
            <person name="Ruckert C."/>
        </authorList>
    </citation>
    <scope>NUCLEOTIDE SEQUENCE</scope>
    <source>
        <strain evidence="3">JCM 18487</strain>
    </source>
</reference>
<evidence type="ECO:0000313" key="4">
    <source>
        <dbReference type="Proteomes" id="UP000637695"/>
    </source>
</evidence>
<dbReference type="GO" id="GO:0016787">
    <property type="term" value="F:hydrolase activity"/>
    <property type="evidence" value="ECO:0007669"/>
    <property type="project" value="UniProtKB-KW"/>
</dbReference>
<dbReference type="InterPro" id="IPR052350">
    <property type="entry name" value="Metallo-dep_Lactonases"/>
</dbReference>
<dbReference type="InterPro" id="IPR006680">
    <property type="entry name" value="Amidohydro-rel"/>
</dbReference>
<evidence type="ECO:0000259" key="2">
    <source>
        <dbReference type="Pfam" id="PF04909"/>
    </source>
</evidence>
<evidence type="ECO:0000313" key="3">
    <source>
        <dbReference type="EMBL" id="GGJ11249.1"/>
    </source>
</evidence>
<protein>
    <submittedName>
        <fullName evidence="3">Hydrolase</fullName>
    </submittedName>
</protein>
<dbReference type="InterPro" id="IPR032466">
    <property type="entry name" value="Metal_Hydrolase"/>
</dbReference>
<dbReference type="Gene3D" id="3.20.20.140">
    <property type="entry name" value="Metal-dependent hydrolases"/>
    <property type="match status" value="1"/>
</dbReference>
<dbReference type="SUPFAM" id="SSF51556">
    <property type="entry name" value="Metallo-dependent hydrolases"/>
    <property type="match status" value="1"/>
</dbReference>
<evidence type="ECO:0000256" key="1">
    <source>
        <dbReference type="ARBA" id="ARBA00038310"/>
    </source>
</evidence>
<name>A0A917KH67_9BACL</name>
<accession>A0A917KH67</accession>
<comment type="caution">
    <text evidence="3">The sequence shown here is derived from an EMBL/GenBank/DDBJ whole genome shotgun (WGS) entry which is preliminary data.</text>
</comment>
<reference evidence="3" key="2">
    <citation type="submission" date="2020-09" db="EMBL/GenBank/DDBJ databases">
        <authorList>
            <person name="Sun Q."/>
            <person name="Ohkuma M."/>
        </authorList>
    </citation>
    <scope>NUCLEOTIDE SEQUENCE</scope>
    <source>
        <strain evidence="3">JCM 18487</strain>
    </source>
</reference>
<keyword evidence="3" id="KW-0378">Hydrolase</keyword>
<proteinExistence type="inferred from homology"/>
<organism evidence="3 4">
    <name type="scientific">Alicyclobacillus cellulosilyticus</name>
    <dbReference type="NCBI Taxonomy" id="1003997"/>
    <lineage>
        <taxon>Bacteria</taxon>
        <taxon>Bacillati</taxon>
        <taxon>Bacillota</taxon>
        <taxon>Bacilli</taxon>
        <taxon>Bacillales</taxon>
        <taxon>Alicyclobacillaceae</taxon>
        <taxon>Alicyclobacillus</taxon>
    </lineage>
</organism>
<dbReference type="PANTHER" id="PTHR43569">
    <property type="entry name" value="AMIDOHYDROLASE"/>
    <property type="match status" value="1"/>
</dbReference>
<dbReference type="Proteomes" id="UP000637695">
    <property type="component" value="Unassembled WGS sequence"/>
</dbReference>
<dbReference type="AlphaFoldDB" id="A0A917KH67"/>
<sequence>MIIDAHQHFWRIDRGDYGWLTPASPLYRDFLPPDLAPWLAQTGVDRTVVVQAAPTVAETEYLLALAEETPFVAGVVGWLDLEDSAMPKTYERLRRHPKFVGVRPMLQDLPDPAWVLRPKVLDHLRLLARDDFPVDLLIYPLHLPYILRLLDAVPDLRAVIDHLAKPPIRTGELDPWREQMTQVAACPNVWCKLSGMVTEADHRSWQPADIEPYAAHVLSVFGPLRVMFGSDWPVCTLAADYMQVYHLAVGLLPAAWGAAERAAVMGGNAATFYRLPHAS</sequence>
<comment type="similarity">
    <text evidence="1">Belongs to the metallo-dependent hydrolases superfamily.</text>
</comment>
<dbReference type="Pfam" id="PF04909">
    <property type="entry name" value="Amidohydro_2"/>
    <property type="match status" value="1"/>
</dbReference>
<dbReference type="RefSeq" id="WP_188882933.1">
    <property type="nucleotide sequence ID" value="NZ_BMOY01000037.1"/>
</dbReference>
<dbReference type="PANTHER" id="PTHR43569:SF2">
    <property type="entry name" value="AMIDOHYDROLASE-RELATED DOMAIN-CONTAINING PROTEIN"/>
    <property type="match status" value="1"/>
</dbReference>
<gene>
    <name evidence="3" type="ORF">GCM10010885_20700</name>
</gene>